<proteinExistence type="predicted"/>
<name>A0ABN1NQF5_9ACTN</name>
<sequence length="183" mass="20356">MIPKRIALVGPVASGKSTLAAAIAAHTNLPHIDLDNLFWGPDWTPVASHVFHTRLADALAADTWIADGNYGGEAAEILLSRAELVIWLDLPLRICLPRLVWRSLVRAATRQELFAGNRESFRHLLSPDSILRWGPAHHHRHRRRWESRLAPDRACGLPIVRLDHPAAVTARLRSLGLIALKEA</sequence>
<dbReference type="PANTHER" id="PTHR37816:SF1">
    <property type="entry name" value="TOXIN"/>
    <property type="match status" value="1"/>
</dbReference>
<dbReference type="PANTHER" id="PTHR37816">
    <property type="entry name" value="YALI0E33011P"/>
    <property type="match status" value="1"/>
</dbReference>
<accession>A0ABN1NQF5</accession>
<protein>
    <submittedName>
        <fullName evidence="1">AAA family ATPase</fullName>
    </submittedName>
</protein>
<organism evidence="1 2">
    <name type="scientific">Streptomyces thermoalcalitolerans</name>
    <dbReference type="NCBI Taxonomy" id="65605"/>
    <lineage>
        <taxon>Bacteria</taxon>
        <taxon>Bacillati</taxon>
        <taxon>Actinomycetota</taxon>
        <taxon>Actinomycetes</taxon>
        <taxon>Kitasatosporales</taxon>
        <taxon>Streptomycetaceae</taxon>
        <taxon>Streptomyces</taxon>
    </lineage>
</organism>
<dbReference type="Proteomes" id="UP001501005">
    <property type="component" value="Unassembled WGS sequence"/>
</dbReference>
<dbReference type="Gene3D" id="3.40.50.300">
    <property type="entry name" value="P-loop containing nucleotide triphosphate hydrolases"/>
    <property type="match status" value="1"/>
</dbReference>
<dbReference type="RefSeq" id="WP_236561295.1">
    <property type="nucleotide sequence ID" value="NZ_BAAAHG010000020.1"/>
</dbReference>
<dbReference type="SUPFAM" id="SSF52540">
    <property type="entry name" value="P-loop containing nucleoside triphosphate hydrolases"/>
    <property type="match status" value="1"/>
</dbReference>
<gene>
    <name evidence="1" type="ORF">GCM10009549_29100</name>
</gene>
<dbReference type="InterPro" id="IPR027417">
    <property type="entry name" value="P-loop_NTPase"/>
</dbReference>
<evidence type="ECO:0000313" key="2">
    <source>
        <dbReference type="Proteomes" id="UP001501005"/>
    </source>
</evidence>
<reference evidence="1 2" key="1">
    <citation type="journal article" date="2019" name="Int. J. Syst. Evol. Microbiol.">
        <title>The Global Catalogue of Microorganisms (GCM) 10K type strain sequencing project: providing services to taxonomists for standard genome sequencing and annotation.</title>
        <authorList>
            <consortium name="The Broad Institute Genomics Platform"/>
            <consortium name="The Broad Institute Genome Sequencing Center for Infectious Disease"/>
            <person name="Wu L."/>
            <person name="Ma J."/>
        </authorList>
    </citation>
    <scope>NUCLEOTIDE SEQUENCE [LARGE SCALE GENOMIC DNA]</scope>
    <source>
        <strain evidence="1 2">JCM 10673</strain>
    </source>
</reference>
<dbReference type="InterPro" id="IPR052922">
    <property type="entry name" value="Cytidylate_Kinase-2"/>
</dbReference>
<dbReference type="EMBL" id="BAAAHG010000020">
    <property type="protein sequence ID" value="GAA0914567.1"/>
    <property type="molecule type" value="Genomic_DNA"/>
</dbReference>
<comment type="caution">
    <text evidence="1">The sequence shown here is derived from an EMBL/GenBank/DDBJ whole genome shotgun (WGS) entry which is preliminary data.</text>
</comment>
<keyword evidence="2" id="KW-1185">Reference proteome</keyword>
<evidence type="ECO:0000313" key="1">
    <source>
        <dbReference type="EMBL" id="GAA0914567.1"/>
    </source>
</evidence>